<dbReference type="AlphaFoldDB" id="A0A2P4X499"/>
<sequence length="126" mass="14130">MDETSIYYEMALKKGGQEKENPTRRVKKLPILFIIKGVPGGDIKKTSSKHTHWGTTIASKKTHGWMLEVGTFYADEVLPQELDGPAVMIADNFDCHVSADDSKSWLKKLIQWCFLCLPTAPQPASH</sequence>
<gene>
    <name evidence="1" type="ORF">PHPALM_30782</name>
</gene>
<proteinExistence type="predicted"/>
<reference evidence="1 2" key="1">
    <citation type="journal article" date="2017" name="Genome Biol. Evol.">
        <title>Phytophthora megakarya and P. palmivora, closely related causal agents of cacao black pod rot, underwent increases in genome sizes and gene numbers by different mechanisms.</title>
        <authorList>
            <person name="Ali S.S."/>
            <person name="Shao J."/>
            <person name="Lary D.J."/>
            <person name="Kronmiller B."/>
            <person name="Shen D."/>
            <person name="Strem M.D."/>
            <person name="Amoako-Attah I."/>
            <person name="Akrofi A.Y."/>
            <person name="Begoude B.A."/>
            <person name="Ten Hoopen G.M."/>
            <person name="Coulibaly K."/>
            <person name="Kebe B.I."/>
            <person name="Melnick R.L."/>
            <person name="Guiltinan M.J."/>
            <person name="Tyler B.M."/>
            <person name="Meinhardt L.W."/>
            <person name="Bailey B.A."/>
        </authorList>
    </citation>
    <scope>NUCLEOTIDE SEQUENCE [LARGE SCALE GENOMIC DNA]</scope>
    <source>
        <strain evidence="2">sbr112.9</strain>
    </source>
</reference>
<keyword evidence="2" id="KW-1185">Reference proteome</keyword>
<evidence type="ECO:0008006" key="3">
    <source>
        <dbReference type="Google" id="ProtNLM"/>
    </source>
</evidence>
<dbReference type="Proteomes" id="UP000237271">
    <property type="component" value="Unassembled WGS sequence"/>
</dbReference>
<protein>
    <recommendedName>
        <fullName evidence="3">DDE-1 domain-containing protein</fullName>
    </recommendedName>
</protein>
<name>A0A2P4X499_9STRA</name>
<dbReference type="EMBL" id="NCKW01016884">
    <property type="protein sequence ID" value="POM60373.1"/>
    <property type="molecule type" value="Genomic_DNA"/>
</dbReference>
<dbReference type="OrthoDB" id="4327074at2759"/>
<organism evidence="1 2">
    <name type="scientific">Phytophthora palmivora</name>
    <dbReference type="NCBI Taxonomy" id="4796"/>
    <lineage>
        <taxon>Eukaryota</taxon>
        <taxon>Sar</taxon>
        <taxon>Stramenopiles</taxon>
        <taxon>Oomycota</taxon>
        <taxon>Peronosporomycetes</taxon>
        <taxon>Peronosporales</taxon>
        <taxon>Peronosporaceae</taxon>
        <taxon>Phytophthora</taxon>
    </lineage>
</organism>
<accession>A0A2P4X499</accession>
<comment type="caution">
    <text evidence="1">The sequence shown here is derived from an EMBL/GenBank/DDBJ whole genome shotgun (WGS) entry which is preliminary data.</text>
</comment>
<evidence type="ECO:0000313" key="2">
    <source>
        <dbReference type="Proteomes" id="UP000237271"/>
    </source>
</evidence>
<evidence type="ECO:0000313" key="1">
    <source>
        <dbReference type="EMBL" id="POM60373.1"/>
    </source>
</evidence>